<reference evidence="4 5" key="1">
    <citation type="submission" date="2014-04" db="EMBL/GenBank/DDBJ databases">
        <authorList>
            <consortium name="DOE Joint Genome Institute"/>
            <person name="Kuo A."/>
            <person name="Zuccaro A."/>
            <person name="Kohler A."/>
            <person name="Nagy L.G."/>
            <person name="Floudas D."/>
            <person name="Copeland A."/>
            <person name="Barry K.W."/>
            <person name="Cichocki N."/>
            <person name="Veneault-Fourrey C."/>
            <person name="LaButti K."/>
            <person name="Lindquist E.A."/>
            <person name="Lipzen A."/>
            <person name="Lundell T."/>
            <person name="Morin E."/>
            <person name="Murat C."/>
            <person name="Sun H."/>
            <person name="Tunlid A."/>
            <person name="Henrissat B."/>
            <person name="Grigoriev I.V."/>
            <person name="Hibbett D.S."/>
            <person name="Martin F."/>
            <person name="Nordberg H.P."/>
            <person name="Cantor M.N."/>
            <person name="Hua S.X."/>
        </authorList>
    </citation>
    <scope>NUCLEOTIDE SEQUENCE [LARGE SCALE GENOMIC DNA]</scope>
    <source>
        <strain evidence="4 5">MAFF 305830</strain>
    </source>
</reference>
<dbReference type="Proteomes" id="UP000054097">
    <property type="component" value="Unassembled WGS sequence"/>
</dbReference>
<accession>A0A0C2WVT6</accession>
<reference evidence="5" key="2">
    <citation type="submission" date="2015-01" db="EMBL/GenBank/DDBJ databases">
        <title>Evolutionary Origins and Diversification of the Mycorrhizal Mutualists.</title>
        <authorList>
            <consortium name="DOE Joint Genome Institute"/>
            <consortium name="Mycorrhizal Genomics Consortium"/>
            <person name="Kohler A."/>
            <person name="Kuo A."/>
            <person name="Nagy L.G."/>
            <person name="Floudas D."/>
            <person name="Copeland A."/>
            <person name="Barry K.W."/>
            <person name="Cichocki N."/>
            <person name="Veneault-Fourrey C."/>
            <person name="LaButti K."/>
            <person name="Lindquist E.A."/>
            <person name="Lipzen A."/>
            <person name="Lundell T."/>
            <person name="Morin E."/>
            <person name="Murat C."/>
            <person name="Riley R."/>
            <person name="Ohm R."/>
            <person name="Sun H."/>
            <person name="Tunlid A."/>
            <person name="Henrissat B."/>
            <person name="Grigoriev I.V."/>
            <person name="Hibbett D.S."/>
            <person name="Martin F."/>
        </authorList>
    </citation>
    <scope>NUCLEOTIDE SEQUENCE [LARGE SCALE GENOMIC DNA]</scope>
    <source>
        <strain evidence="5">MAFF 305830</strain>
    </source>
</reference>
<keyword evidence="1" id="KW-0862">Zinc</keyword>
<evidence type="ECO:0000256" key="1">
    <source>
        <dbReference type="PROSITE-ProRule" id="PRU00042"/>
    </source>
</evidence>
<evidence type="ECO:0000313" key="5">
    <source>
        <dbReference type="Proteomes" id="UP000054097"/>
    </source>
</evidence>
<evidence type="ECO:0000256" key="2">
    <source>
        <dbReference type="SAM" id="MobiDB-lite"/>
    </source>
</evidence>
<dbReference type="OrthoDB" id="3331351at2759"/>
<gene>
    <name evidence="4" type="ORF">M408DRAFT_328312</name>
</gene>
<feature type="compositionally biased region" description="Basic and acidic residues" evidence="2">
    <location>
        <begin position="175"/>
        <end position="195"/>
    </location>
</feature>
<keyword evidence="1" id="KW-0479">Metal-binding</keyword>
<feature type="compositionally biased region" description="Polar residues" evidence="2">
    <location>
        <begin position="280"/>
        <end position="301"/>
    </location>
</feature>
<feature type="region of interest" description="Disordered" evidence="2">
    <location>
        <begin position="430"/>
        <end position="475"/>
    </location>
</feature>
<organism evidence="4 5">
    <name type="scientific">Serendipita vermifera MAFF 305830</name>
    <dbReference type="NCBI Taxonomy" id="933852"/>
    <lineage>
        <taxon>Eukaryota</taxon>
        <taxon>Fungi</taxon>
        <taxon>Dikarya</taxon>
        <taxon>Basidiomycota</taxon>
        <taxon>Agaricomycotina</taxon>
        <taxon>Agaricomycetes</taxon>
        <taxon>Sebacinales</taxon>
        <taxon>Serendipitaceae</taxon>
        <taxon>Serendipita</taxon>
    </lineage>
</organism>
<dbReference type="InterPro" id="IPR013087">
    <property type="entry name" value="Znf_C2H2_type"/>
</dbReference>
<feature type="compositionally biased region" description="Polar residues" evidence="2">
    <location>
        <begin position="497"/>
        <end position="507"/>
    </location>
</feature>
<evidence type="ECO:0000313" key="4">
    <source>
        <dbReference type="EMBL" id="KIM30268.1"/>
    </source>
</evidence>
<proteinExistence type="predicted"/>
<name>A0A0C2WVT6_SERVB</name>
<feature type="compositionally biased region" description="Polar residues" evidence="2">
    <location>
        <begin position="197"/>
        <end position="228"/>
    </location>
</feature>
<protein>
    <recommendedName>
        <fullName evidence="3">C2H2-type domain-containing protein</fullName>
    </recommendedName>
</protein>
<evidence type="ECO:0000259" key="3">
    <source>
        <dbReference type="PROSITE" id="PS50157"/>
    </source>
</evidence>
<keyword evidence="5" id="KW-1185">Reference proteome</keyword>
<feature type="domain" description="C2H2-type" evidence="3">
    <location>
        <begin position="387"/>
        <end position="412"/>
    </location>
</feature>
<feature type="region of interest" description="Disordered" evidence="2">
    <location>
        <begin position="96"/>
        <end position="228"/>
    </location>
</feature>
<dbReference type="AlphaFoldDB" id="A0A0C2WVT6"/>
<sequence>MKGTFEDAIASPGEDMSDLLQVAPILAQRFEGFLNTIDDIVRVLDSGDFNCDRVQPQLDQLYSTMCEEYPGSVVVRHSWSRFKTLAVLDREEAKAPAPYEMDTTTSNSPETVQPPYEMDTMMSNSPIDAPYDMDTTTSNSPKMAHTLDDMDSTRSSSPTDIPFAQRRSASPAQKVPKEPFDEVEHFTTLSPEKHIYTPSSSSQRTPLMTLDSPMSMNRFMTSHSGDTLASQSLVQQSLEADLRQNPANDPTSTVTKTRVHGGQGGAPPSSKKSRLRAAPSANSPVNTLSASPPRTLSNRSTLPDYMQNMMDNYSGNTPASQSAVRQYLEEDLKQHPAADLIYIERKPGVHGKRGGIVKAICRECDYEGTFQKAAEHVTSAHWKLSLWSCTVPNCTQAYHRKHDLERHHKGAHQIPTSRAARRVKPVIVPATTSADPGSPNNPSTSSLYSSGPYSTGTQSLSSGNSGGSSLYREPLSSASAVDGPLSYGSDPKHIFGLQSTPSTSTHASFPPEGQESGGRTARHGTDIQQPSSRSFNSSRFSFAPHRQTLPTIAASPSVGQYAPGMQRSTSAKLDLDEDSGSDDLEHRPY</sequence>
<dbReference type="EMBL" id="KN824285">
    <property type="protein sequence ID" value="KIM30268.1"/>
    <property type="molecule type" value="Genomic_DNA"/>
</dbReference>
<feature type="compositionally biased region" description="Low complexity" evidence="2">
    <location>
        <begin position="531"/>
        <end position="542"/>
    </location>
</feature>
<dbReference type="GO" id="GO:0008270">
    <property type="term" value="F:zinc ion binding"/>
    <property type="evidence" value="ECO:0007669"/>
    <property type="project" value="UniProtKB-KW"/>
</dbReference>
<dbReference type="PROSITE" id="PS50157">
    <property type="entry name" value="ZINC_FINGER_C2H2_2"/>
    <property type="match status" value="1"/>
</dbReference>
<feature type="compositionally biased region" description="Low complexity" evidence="2">
    <location>
        <begin position="438"/>
        <end position="470"/>
    </location>
</feature>
<feature type="region of interest" description="Disordered" evidence="2">
    <location>
        <begin position="405"/>
        <end position="424"/>
    </location>
</feature>
<feature type="compositionally biased region" description="Polar residues" evidence="2">
    <location>
        <begin position="245"/>
        <end position="256"/>
    </location>
</feature>
<keyword evidence="1" id="KW-0863">Zinc-finger</keyword>
<feature type="region of interest" description="Disordered" evidence="2">
    <location>
        <begin position="491"/>
        <end position="589"/>
    </location>
</feature>
<feature type="compositionally biased region" description="Polar residues" evidence="2">
    <location>
        <begin position="102"/>
        <end position="111"/>
    </location>
</feature>
<feature type="region of interest" description="Disordered" evidence="2">
    <location>
        <begin position="242"/>
        <end position="302"/>
    </location>
</feature>
<dbReference type="PROSITE" id="PS00028">
    <property type="entry name" value="ZINC_FINGER_C2H2_1"/>
    <property type="match status" value="1"/>
</dbReference>
<dbReference type="HOGENOM" id="CLU_463194_0_0_1"/>